<dbReference type="GO" id="GO:0030170">
    <property type="term" value="F:pyridoxal phosphate binding"/>
    <property type="evidence" value="ECO:0007669"/>
    <property type="project" value="InterPro"/>
</dbReference>
<evidence type="ECO:0000259" key="8">
    <source>
        <dbReference type="PROSITE" id="PS50949"/>
    </source>
</evidence>
<evidence type="ECO:0000256" key="3">
    <source>
        <dbReference type="ARBA" id="ARBA00022679"/>
    </source>
</evidence>
<dbReference type="CDD" id="cd00609">
    <property type="entry name" value="AAT_like"/>
    <property type="match status" value="1"/>
</dbReference>
<keyword evidence="3" id="KW-0808">Transferase</keyword>
<dbReference type="GO" id="GO:0003677">
    <property type="term" value="F:DNA binding"/>
    <property type="evidence" value="ECO:0007669"/>
    <property type="project" value="UniProtKB-KW"/>
</dbReference>
<name>U4K409_9VIBR</name>
<dbReference type="InterPro" id="IPR004839">
    <property type="entry name" value="Aminotransferase_I/II_large"/>
</dbReference>
<keyword evidence="7" id="KW-0804">Transcription</keyword>
<dbReference type="Gene3D" id="3.40.640.10">
    <property type="entry name" value="Type I PLP-dependent aspartate aminotransferase-like (Major domain)"/>
    <property type="match status" value="1"/>
</dbReference>
<keyword evidence="10" id="KW-1185">Reference proteome</keyword>
<dbReference type="GO" id="GO:0008483">
    <property type="term" value="F:transaminase activity"/>
    <property type="evidence" value="ECO:0007669"/>
    <property type="project" value="UniProtKB-KW"/>
</dbReference>
<accession>U4K409</accession>
<dbReference type="InterPro" id="IPR051446">
    <property type="entry name" value="HTH_trans_reg/aminotransferase"/>
</dbReference>
<keyword evidence="2" id="KW-0032">Aminotransferase</keyword>
<dbReference type="OrthoDB" id="9804020at2"/>
<evidence type="ECO:0000256" key="1">
    <source>
        <dbReference type="ARBA" id="ARBA00005384"/>
    </source>
</evidence>
<dbReference type="RefSeq" id="WP_022550350.1">
    <property type="nucleotide sequence ID" value="NC_022528.1"/>
</dbReference>
<evidence type="ECO:0000256" key="5">
    <source>
        <dbReference type="ARBA" id="ARBA00023015"/>
    </source>
</evidence>
<organism evidence="9 10">
    <name type="scientific">Vibrio nigripulchritudo</name>
    <dbReference type="NCBI Taxonomy" id="28173"/>
    <lineage>
        <taxon>Bacteria</taxon>
        <taxon>Pseudomonadati</taxon>
        <taxon>Pseudomonadota</taxon>
        <taxon>Gammaproteobacteria</taxon>
        <taxon>Vibrionales</taxon>
        <taxon>Vibrionaceae</taxon>
        <taxon>Vibrio</taxon>
    </lineage>
</organism>
<dbReference type="Gene3D" id="3.90.1150.10">
    <property type="entry name" value="Aspartate Aminotransferase, domain 1"/>
    <property type="match status" value="1"/>
</dbReference>
<dbReference type="InterPro" id="IPR036390">
    <property type="entry name" value="WH_DNA-bd_sf"/>
</dbReference>
<dbReference type="KEGG" id="vni:VIBNI_A1255"/>
<dbReference type="InterPro" id="IPR015422">
    <property type="entry name" value="PyrdxlP-dep_Trfase_small"/>
</dbReference>
<proteinExistence type="inferred from homology"/>
<dbReference type="SUPFAM" id="SSF53383">
    <property type="entry name" value="PLP-dependent transferases"/>
    <property type="match status" value="1"/>
</dbReference>
<dbReference type="Pfam" id="PF00392">
    <property type="entry name" value="GntR"/>
    <property type="match status" value="1"/>
</dbReference>
<dbReference type="PATRIC" id="fig|1260221.3.peg.1206"/>
<dbReference type="SMART" id="SM00345">
    <property type="entry name" value="HTH_GNTR"/>
    <property type="match status" value="1"/>
</dbReference>
<evidence type="ECO:0000256" key="6">
    <source>
        <dbReference type="ARBA" id="ARBA00023125"/>
    </source>
</evidence>
<dbReference type="InterPro" id="IPR015421">
    <property type="entry name" value="PyrdxlP-dep_Trfase_major"/>
</dbReference>
<keyword evidence="6" id="KW-0238">DNA-binding</keyword>
<feature type="domain" description="HTH gntR-type" evidence="8">
    <location>
        <begin position="1"/>
        <end position="69"/>
    </location>
</feature>
<dbReference type="Proteomes" id="UP000016895">
    <property type="component" value="Chromosome 1"/>
</dbReference>
<sequence length="471" mass="52712">MTRYEQLAQDIKSQIENGVWRAGDKLPSVRATCRTSGFSIATVMQSYQLLESQGWVTARPQSGYYVAPKPPEPSLPSTRESLSQTDTVNINDVLFDVLQQTRKNDAIPLSSAFPDPELFPFKVLTRCMASSGRKMAPKSTVNNLPPGNDSLRRCIAQRYNLEGIHVLPDDIVVTSGAMEALNLSLQVVTNPGDLVAVESPTFYGALQAIERLKLKVVEIPSCPKSGIDLEMLDQALSTLPIKACWFMTNFQNPLGHTVPKEKKQQLVKLLCSHDVPLIEDDVYSELYFDDTKPQPAKAFDSQHSVLHCGSFSKCLAPGYRVGWVVNRQYAKQLQRAQLMSTLSASMPTQLGIADYLQSGGYDTHLRKLRKTLKQRQQDFLKGLRAYLPEEVKVTSPKGGYFVWVEMPECVNAESIYTQLLEDNIGIAPGILFSSDKHYAHHIRLNCSFEWDAQIEHAIRQLGTRISEAIYN</sequence>
<dbReference type="SUPFAM" id="SSF46785">
    <property type="entry name" value="Winged helix' DNA-binding domain"/>
    <property type="match status" value="1"/>
</dbReference>
<dbReference type="FunFam" id="3.40.640.10:FF:000023">
    <property type="entry name" value="Transcriptional regulator, GntR family"/>
    <property type="match status" value="1"/>
</dbReference>
<dbReference type="CDD" id="cd07377">
    <property type="entry name" value="WHTH_GntR"/>
    <property type="match status" value="1"/>
</dbReference>
<evidence type="ECO:0000313" key="10">
    <source>
        <dbReference type="Proteomes" id="UP000016895"/>
    </source>
</evidence>
<protein>
    <submittedName>
        <fullName evidence="9">Putative Bacterial regulatory protein GntR</fullName>
    </submittedName>
</protein>
<dbReference type="EMBL" id="FO203526">
    <property type="protein sequence ID" value="CCO57394.1"/>
    <property type="molecule type" value="Genomic_DNA"/>
</dbReference>
<dbReference type="InterPro" id="IPR015424">
    <property type="entry name" value="PyrdxlP-dep_Trfase"/>
</dbReference>
<keyword evidence="4" id="KW-0663">Pyridoxal phosphate</keyword>
<evidence type="ECO:0000256" key="7">
    <source>
        <dbReference type="ARBA" id="ARBA00023163"/>
    </source>
</evidence>
<dbReference type="InterPro" id="IPR036388">
    <property type="entry name" value="WH-like_DNA-bd_sf"/>
</dbReference>
<dbReference type="Gene3D" id="1.10.10.10">
    <property type="entry name" value="Winged helix-like DNA-binding domain superfamily/Winged helix DNA-binding domain"/>
    <property type="match status" value="1"/>
</dbReference>
<dbReference type="AlphaFoldDB" id="U4K409"/>
<gene>
    <name evidence="9" type="ORF">VIBNI_A1255</name>
</gene>
<reference evidence="9 10" key="1">
    <citation type="journal article" date="2013" name="ISME J.">
        <title>Comparative genomics of pathogenic lineages of Vibrio nigripulchritudo identifies virulence-associated traits.</title>
        <authorList>
            <person name="Goudenege D."/>
            <person name="Labreuche Y."/>
            <person name="Krin E."/>
            <person name="Ansquer D."/>
            <person name="Mangenot S."/>
            <person name="Calteau A."/>
            <person name="Medigue C."/>
            <person name="Mazel D."/>
            <person name="Polz M.F."/>
            <person name="Le Roux F."/>
        </authorList>
    </citation>
    <scope>NUCLEOTIDE SEQUENCE [LARGE SCALE GENOMIC DNA]</scope>
    <source>
        <strain evidence="10">SnF1</strain>
    </source>
</reference>
<dbReference type="Pfam" id="PF00155">
    <property type="entry name" value="Aminotran_1_2"/>
    <property type="match status" value="1"/>
</dbReference>
<dbReference type="PROSITE" id="PS50949">
    <property type="entry name" value="HTH_GNTR"/>
    <property type="match status" value="1"/>
</dbReference>
<keyword evidence="5" id="KW-0805">Transcription regulation</keyword>
<dbReference type="GO" id="GO:0003700">
    <property type="term" value="F:DNA-binding transcription factor activity"/>
    <property type="evidence" value="ECO:0007669"/>
    <property type="project" value="InterPro"/>
</dbReference>
<evidence type="ECO:0000313" key="9">
    <source>
        <dbReference type="EMBL" id="CCO57394.1"/>
    </source>
</evidence>
<evidence type="ECO:0000256" key="4">
    <source>
        <dbReference type="ARBA" id="ARBA00022898"/>
    </source>
</evidence>
<dbReference type="PANTHER" id="PTHR46577:SF2">
    <property type="entry name" value="TRANSCRIPTIONAL REGULATORY PROTEIN"/>
    <property type="match status" value="1"/>
</dbReference>
<dbReference type="PANTHER" id="PTHR46577">
    <property type="entry name" value="HTH-TYPE TRANSCRIPTIONAL REGULATORY PROTEIN GABR"/>
    <property type="match status" value="1"/>
</dbReference>
<dbReference type="InterPro" id="IPR000524">
    <property type="entry name" value="Tscrpt_reg_HTH_GntR"/>
</dbReference>
<dbReference type="eggNOG" id="COG1167">
    <property type="taxonomic scope" value="Bacteria"/>
</dbReference>
<evidence type="ECO:0000256" key="2">
    <source>
        <dbReference type="ARBA" id="ARBA00022576"/>
    </source>
</evidence>
<comment type="similarity">
    <text evidence="1">In the C-terminal section; belongs to the class-I pyridoxal-phosphate-dependent aminotransferase family.</text>
</comment>